<evidence type="ECO:0000256" key="2">
    <source>
        <dbReference type="ARBA" id="ARBA00022448"/>
    </source>
</evidence>
<dbReference type="NCBIfam" id="TIGR01427">
    <property type="entry name" value="PTS_IIC_fructo"/>
    <property type="match status" value="1"/>
</dbReference>
<dbReference type="PANTHER" id="PTHR30505:SF34">
    <property type="entry name" value="FRUCTOSE-LIKE PERMEASE IIC COMPONENT 2"/>
    <property type="match status" value="1"/>
</dbReference>
<dbReference type="PANTHER" id="PTHR30505">
    <property type="entry name" value="FRUCTOSE-LIKE PERMEASE"/>
    <property type="match status" value="1"/>
</dbReference>
<dbReference type="EMBL" id="CP040058">
    <property type="protein sequence ID" value="QCP36560.1"/>
    <property type="molecule type" value="Genomic_DNA"/>
</dbReference>
<dbReference type="InterPro" id="IPR050864">
    <property type="entry name" value="Bacterial_PTS_Sugar_Transport"/>
</dbReference>
<feature type="transmembrane region" description="Helical" evidence="9">
    <location>
        <begin position="217"/>
        <end position="240"/>
    </location>
</feature>
<dbReference type="Proteomes" id="UP000298653">
    <property type="component" value="Chromosome"/>
</dbReference>
<keyword evidence="3" id="KW-1003">Cell membrane</keyword>
<gene>
    <name evidence="11" type="ORF">AR1Y2_3106</name>
</gene>
<accession>A0A4V1EGM1</accession>
<dbReference type="AlphaFoldDB" id="A0A4V1EGM1"/>
<evidence type="ECO:0000313" key="11">
    <source>
        <dbReference type="EMBL" id="QCP36560.1"/>
    </source>
</evidence>
<keyword evidence="8 9" id="KW-0472">Membrane</keyword>
<dbReference type="RefSeq" id="WP_137329768.1">
    <property type="nucleotide sequence ID" value="NZ_CP040058.1"/>
</dbReference>
<dbReference type="OrthoDB" id="9782569at2"/>
<organism evidence="11 12">
    <name type="scientific">Anaerostipes rhamnosivorans</name>
    <dbReference type="NCBI Taxonomy" id="1229621"/>
    <lineage>
        <taxon>Bacteria</taxon>
        <taxon>Bacillati</taxon>
        <taxon>Bacillota</taxon>
        <taxon>Clostridia</taxon>
        <taxon>Lachnospirales</taxon>
        <taxon>Lachnospiraceae</taxon>
        <taxon>Anaerostipes</taxon>
    </lineage>
</organism>
<feature type="transmembrane region" description="Helical" evidence="9">
    <location>
        <begin position="178"/>
        <end position="196"/>
    </location>
</feature>
<evidence type="ECO:0000256" key="4">
    <source>
        <dbReference type="ARBA" id="ARBA00022597"/>
    </source>
</evidence>
<dbReference type="InterPro" id="IPR003352">
    <property type="entry name" value="PTS_EIIC"/>
</dbReference>
<evidence type="ECO:0000256" key="9">
    <source>
        <dbReference type="SAM" id="Phobius"/>
    </source>
</evidence>
<evidence type="ECO:0000256" key="7">
    <source>
        <dbReference type="ARBA" id="ARBA00022989"/>
    </source>
</evidence>
<sequence length="349" mass="36403">MRDVVDDIKEAFLTGVSYMLPFVVAGGILVALGFLLGGYDIPNTVEPGRNFASTIFWIGKIGLGTFMVPILGAYVAFSIADKPGICVGMFGGWLATDPWGMGYSSGFIGALIAGIIAGYLVNALKKIPLPNAVRSLLPTLIIPVIGCAGICLLMHYVIGGPLGALTSALTTMLNNLGTGNLVLLGIVQGCMLAFDMGGPCNKVAYAFALACMETGNYAPMAANFVACCAPPLAMAFAMLVAPKKFTKEDRTGIAGCFAGALCMITEFAIPYAAKNLKYIPCFMVGSAVGSVMSYLWGITIRAPHGGVFVVFAMNKVIPFFICLIVAGAVSAALIVLVSKTKTEEELAAE</sequence>
<name>A0A4V1EGM1_9FIRM</name>
<dbReference type="GO" id="GO:0005351">
    <property type="term" value="F:carbohydrate:proton symporter activity"/>
    <property type="evidence" value="ECO:0007669"/>
    <property type="project" value="InterPro"/>
</dbReference>
<evidence type="ECO:0000259" key="10">
    <source>
        <dbReference type="PROSITE" id="PS51104"/>
    </source>
</evidence>
<dbReference type="InterPro" id="IPR013014">
    <property type="entry name" value="PTS_EIIC_2"/>
</dbReference>
<evidence type="ECO:0000256" key="3">
    <source>
        <dbReference type="ARBA" id="ARBA00022475"/>
    </source>
</evidence>
<evidence type="ECO:0000256" key="1">
    <source>
        <dbReference type="ARBA" id="ARBA00004429"/>
    </source>
</evidence>
<dbReference type="GO" id="GO:0008982">
    <property type="term" value="F:protein-N(PI)-phosphohistidine-sugar phosphotransferase activity"/>
    <property type="evidence" value="ECO:0007669"/>
    <property type="project" value="InterPro"/>
</dbReference>
<dbReference type="GO" id="GO:0005886">
    <property type="term" value="C:plasma membrane"/>
    <property type="evidence" value="ECO:0007669"/>
    <property type="project" value="UniProtKB-SubCell"/>
</dbReference>
<feature type="transmembrane region" description="Helical" evidence="9">
    <location>
        <begin position="278"/>
        <end position="296"/>
    </location>
</feature>
<feature type="transmembrane region" description="Helical" evidence="9">
    <location>
        <begin position="57"/>
        <end position="80"/>
    </location>
</feature>
<evidence type="ECO:0000256" key="6">
    <source>
        <dbReference type="ARBA" id="ARBA00022692"/>
    </source>
</evidence>
<keyword evidence="4" id="KW-0762">Sugar transport</keyword>
<dbReference type="GO" id="GO:0009401">
    <property type="term" value="P:phosphoenolpyruvate-dependent sugar phosphotransferase system"/>
    <property type="evidence" value="ECO:0007669"/>
    <property type="project" value="UniProtKB-KW"/>
</dbReference>
<keyword evidence="2" id="KW-0813">Transport</keyword>
<feature type="transmembrane region" description="Helical" evidence="9">
    <location>
        <begin position="12"/>
        <end position="36"/>
    </location>
</feature>
<feature type="domain" description="PTS EIIC type-2" evidence="10">
    <location>
        <begin position="8"/>
        <end position="348"/>
    </location>
</feature>
<dbReference type="PROSITE" id="PS51104">
    <property type="entry name" value="PTS_EIIC_TYPE_2"/>
    <property type="match status" value="1"/>
</dbReference>
<protein>
    <submittedName>
        <fullName evidence="11">PTS system, fructose-specific IIB component</fullName>
    </submittedName>
</protein>
<reference evidence="11 12" key="1">
    <citation type="submission" date="2019-05" db="EMBL/GenBank/DDBJ databases">
        <title>Complete genome sequencing of Anaerostipes rhamnosivorans.</title>
        <authorList>
            <person name="Bui T.P.N."/>
            <person name="de Vos W.M."/>
        </authorList>
    </citation>
    <scope>NUCLEOTIDE SEQUENCE [LARGE SCALE GENOMIC DNA]</scope>
    <source>
        <strain evidence="11 12">1y2</strain>
    </source>
</reference>
<keyword evidence="12" id="KW-1185">Reference proteome</keyword>
<feature type="transmembrane region" description="Helical" evidence="9">
    <location>
        <begin position="252"/>
        <end position="271"/>
    </location>
</feature>
<feature type="transmembrane region" description="Helical" evidence="9">
    <location>
        <begin position="100"/>
        <end position="124"/>
    </location>
</feature>
<feature type="transmembrane region" description="Helical" evidence="9">
    <location>
        <begin position="136"/>
        <end position="158"/>
    </location>
</feature>
<dbReference type="GO" id="GO:0090563">
    <property type="term" value="F:protein-phosphocysteine-sugar phosphotransferase activity"/>
    <property type="evidence" value="ECO:0007669"/>
    <property type="project" value="TreeGrafter"/>
</dbReference>
<dbReference type="Pfam" id="PF02378">
    <property type="entry name" value="PTS_EIIC"/>
    <property type="match status" value="1"/>
</dbReference>
<keyword evidence="5" id="KW-0598">Phosphotransferase system</keyword>
<keyword evidence="6 9" id="KW-0812">Transmembrane</keyword>
<evidence type="ECO:0000256" key="5">
    <source>
        <dbReference type="ARBA" id="ARBA00022683"/>
    </source>
</evidence>
<feature type="transmembrane region" description="Helical" evidence="9">
    <location>
        <begin position="316"/>
        <end position="337"/>
    </location>
</feature>
<keyword evidence="7 9" id="KW-1133">Transmembrane helix</keyword>
<proteinExistence type="predicted"/>
<evidence type="ECO:0000256" key="8">
    <source>
        <dbReference type="ARBA" id="ARBA00023136"/>
    </source>
</evidence>
<evidence type="ECO:0000313" key="12">
    <source>
        <dbReference type="Proteomes" id="UP000298653"/>
    </source>
</evidence>
<comment type="subcellular location">
    <subcellularLocation>
        <location evidence="1">Cell inner membrane</location>
        <topology evidence="1">Multi-pass membrane protein</topology>
    </subcellularLocation>
</comment>
<dbReference type="KEGG" id="arf:AR1Y2_3106"/>
<dbReference type="InterPro" id="IPR006327">
    <property type="entry name" value="PTS_IIC_fruc"/>
</dbReference>